<dbReference type="Pfam" id="PF00646">
    <property type="entry name" value="F-box"/>
    <property type="match status" value="1"/>
</dbReference>
<reference evidence="3 4" key="1">
    <citation type="journal article" date="2023" name="Plants (Basel)">
        <title>Bridging the Gap: Combining Genomics and Transcriptomics Approaches to Understand Stylosanthes scabra, an Orphan Legume from the Brazilian Caatinga.</title>
        <authorList>
            <person name="Ferreira-Neto J.R.C."/>
            <person name="da Silva M.D."/>
            <person name="Binneck E."/>
            <person name="de Melo N.F."/>
            <person name="da Silva R.H."/>
            <person name="de Melo A.L.T.M."/>
            <person name="Pandolfi V."/>
            <person name="Bustamante F.O."/>
            <person name="Brasileiro-Vidal A.C."/>
            <person name="Benko-Iseppon A.M."/>
        </authorList>
    </citation>
    <scope>NUCLEOTIDE SEQUENCE [LARGE SCALE GENOMIC DNA]</scope>
    <source>
        <tissue evidence="3">Leaves</tissue>
    </source>
</reference>
<dbReference type="InterPro" id="IPR053781">
    <property type="entry name" value="F-box_AtFBL13-like"/>
</dbReference>
<dbReference type="InterPro" id="IPR036047">
    <property type="entry name" value="F-box-like_dom_sf"/>
</dbReference>
<dbReference type="PANTHER" id="PTHR31293:SF12">
    <property type="entry name" value="RNI-LIKE SUPERFAMILY PROTEIN"/>
    <property type="match status" value="1"/>
</dbReference>
<dbReference type="SUPFAM" id="SSF52047">
    <property type="entry name" value="RNI-like"/>
    <property type="match status" value="1"/>
</dbReference>
<proteinExistence type="predicted"/>
<evidence type="ECO:0008006" key="5">
    <source>
        <dbReference type="Google" id="ProtNLM"/>
    </source>
</evidence>
<dbReference type="Pfam" id="PF24758">
    <property type="entry name" value="LRR_At5g56370"/>
    <property type="match status" value="1"/>
</dbReference>
<sequence>MAESSQSRIPSEYLNVGFTDSILCHILSYLPTKDVVCTSILSRRRQHVWKDLHFIHMDDMPFWKHYDDEERHARFDSFVNATLAQRNADTYHIQKFRLKASCSEETISTWLAPVIVPSLQELYLELRNVDHYGDAINVPEGIFTCPSLKSLVLKGYIRVFDGPNVYLPSLKNLDLNIPFVNIHELLSGCPAIENLSLYL</sequence>
<dbReference type="Gene3D" id="3.80.10.10">
    <property type="entry name" value="Ribonuclease Inhibitor"/>
    <property type="match status" value="1"/>
</dbReference>
<dbReference type="InterPro" id="IPR055411">
    <property type="entry name" value="LRR_FXL15/At3g58940/PEG3-like"/>
</dbReference>
<gene>
    <name evidence="3" type="ORF">PIB30_060583</name>
</gene>
<dbReference type="InterPro" id="IPR032675">
    <property type="entry name" value="LRR_dom_sf"/>
</dbReference>
<evidence type="ECO:0000313" key="3">
    <source>
        <dbReference type="EMBL" id="MED6210072.1"/>
    </source>
</evidence>
<dbReference type="InterPro" id="IPR001810">
    <property type="entry name" value="F-box_dom"/>
</dbReference>
<dbReference type="SUPFAM" id="SSF81383">
    <property type="entry name" value="F-box domain"/>
    <property type="match status" value="1"/>
</dbReference>
<dbReference type="EMBL" id="JASCZI010242193">
    <property type="protein sequence ID" value="MED6210072.1"/>
    <property type="molecule type" value="Genomic_DNA"/>
</dbReference>
<evidence type="ECO:0000259" key="1">
    <source>
        <dbReference type="Pfam" id="PF00646"/>
    </source>
</evidence>
<dbReference type="Proteomes" id="UP001341840">
    <property type="component" value="Unassembled WGS sequence"/>
</dbReference>
<organism evidence="3 4">
    <name type="scientific">Stylosanthes scabra</name>
    <dbReference type="NCBI Taxonomy" id="79078"/>
    <lineage>
        <taxon>Eukaryota</taxon>
        <taxon>Viridiplantae</taxon>
        <taxon>Streptophyta</taxon>
        <taxon>Embryophyta</taxon>
        <taxon>Tracheophyta</taxon>
        <taxon>Spermatophyta</taxon>
        <taxon>Magnoliopsida</taxon>
        <taxon>eudicotyledons</taxon>
        <taxon>Gunneridae</taxon>
        <taxon>Pentapetalae</taxon>
        <taxon>rosids</taxon>
        <taxon>fabids</taxon>
        <taxon>Fabales</taxon>
        <taxon>Fabaceae</taxon>
        <taxon>Papilionoideae</taxon>
        <taxon>50 kb inversion clade</taxon>
        <taxon>dalbergioids sensu lato</taxon>
        <taxon>Dalbergieae</taxon>
        <taxon>Pterocarpus clade</taxon>
        <taxon>Stylosanthes</taxon>
    </lineage>
</organism>
<evidence type="ECO:0000259" key="2">
    <source>
        <dbReference type="Pfam" id="PF24758"/>
    </source>
</evidence>
<comment type="caution">
    <text evidence="3">The sequence shown here is derived from an EMBL/GenBank/DDBJ whole genome shotgun (WGS) entry which is preliminary data.</text>
</comment>
<name>A0ABU6YI37_9FABA</name>
<dbReference type="PANTHER" id="PTHR31293">
    <property type="entry name" value="RNI-LIKE SUPERFAMILY PROTEIN"/>
    <property type="match status" value="1"/>
</dbReference>
<dbReference type="InterPro" id="IPR055294">
    <property type="entry name" value="FBL60-like"/>
</dbReference>
<keyword evidence="4" id="KW-1185">Reference proteome</keyword>
<evidence type="ECO:0000313" key="4">
    <source>
        <dbReference type="Proteomes" id="UP001341840"/>
    </source>
</evidence>
<accession>A0ABU6YI37</accession>
<protein>
    <recommendedName>
        <fullName evidence="5">F-box domain-containing protein</fullName>
    </recommendedName>
</protein>
<feature type="domain" description="F-box/LRR-repeat protein 15/At3g58940/PEG3-like LRR" evidence="2">
    <location>
        <begin position="108"/>
        <end position="197"/>
    </location>
</feature>
<dbReference type="CDD" id="cd22160">
    <property type="entry name" value="F-box_AtFBL13-like"/>
    <property type="match status" value="1"/>
</dbReference>
<feature type="domain" description="F-box" evidence="1">
    <location>
        <begin position="20"/>
        <end position="54"/>
    </location>
</feature>